<feature type="non-terminal residue" evidence="1">
    <location>
        <position position="107"/>
    </location>
</feature>
<name>A0A553V336_9HELI</name>
<sequence>MPKNAPEGNARGSLDIESVLSTAGVIIKDALPDTIRKRVDTLLATKQIAQNFYEEFLETFPVYREGDGVSEPEIGSVLWHDLANAFSHTGIYVGGGQIVHLTGKFNG</sequence>
<keyword evidence="2" id="KW-1185">Reference proteome</keyword>
<reference evidence="2" key="1">
    <citation type="submission" date="2019-07" db="EMBL/GenBank/DDBJ databases">
        <title>Helicobacter labacensis sp. nov., Helicobacter mehlei sp. nov. and Helicobacter vulpis sp. nov., isolated from gastric mucosa of red fox (Vulpis vulpis).</title>
        <authorList>
            <person name="Papic B."/>
        </authorList>
    </citation>
    <scope>NUCLEOTIDE SEQUENCE [LARGE SCALE GENOMIC DNA]</scope>
    <source>
        <strain evidence="2">L8b</strain>
    </source>
</reference>
<evidence type="ECO:0000313" key="1">
    <source>
        <dbReference type="EMBL" id="TSA86897.1"/>
    </source>
</evidence>
<accession>A0A553V336</accession>
<reference evidence="1 2" key="3">
    <citation type="submission" date="2019-07" db="EMBL/GenBank/DDBJ databases">
        <authorList>
            <person name="Papic B."/>
        </authorList>
    </citation>
    <scope>NUCLEOTIDE SEQUENCE [LARGE SCALE GENOMIC DNA]</scope>
    <source>
        <strain evidence="1 2">L8b</strain>
    </source>
</reference>
<dbReference type="Proteomes" id="UP000319322">
    <property type="component" value="Unassembled WGS sequence"/>
</dbReference>
<protein>
    <submittedName>
        <fullName evidence="1">Uncharacterized protein</fullName>
    </submittedName>
</protein>
<gene>
    <name evidence="1" type="ORF">FNE76_00005</name>
</gene>
<dbReference type="AlphaFoldDB" id="A0A553V336"/>
<evidence type="ECO:0000313" key="2">
    <source>
        <dbReference type="Proteomes" id="UP000319322"/>
    </source>
</evidence>
<comment type="caution">
    <text evidence="1">The sequence shown here is derived from an EMBL/GenBank/DDBJ whole genome shotgun (WGS) entry which is preliminary data.</text>
</comment>
<proteinExistence type="predicted"/>
<dbReference type="EMBL" id="VKGC01000001">
    <property type="protein sequence ID" value="TSA86897.1"/>
    <property type="molecule type" value="Genomic_DNA"/>
</dbReference>
<reference evidence="1 2" key="2">
    <citation type="submission" date="2019-07" db="EMBL/GenBank/DDBJ databases">
        <title>Helicobacter labacensis sp. nov., Helicobacter mehlei sp. nov. and Helicobacter vulpis sp. nov., isolated from gastric mucosa of red fox (Vulpis vulpis).</title>
        <authorList>
            <person name="Kusar D."/>
            <person name="Gruntar I."/>
            <person name="Pate M."/>
            <person name="Zajc U."/>
            <person name="Ocepek M."/>
        </authorList>
    </citation>
    <scope>NUCLEOTIDE SEQUENCE [LARGE SCALE GENOMIC DNA]</scope>
    <source>
        <strain evidence="1 2">L8b</strain>
    </source>
</reference>
<organism evidence="1 2">
    <name type="scientific">Helicobacter mehlei</name>
    <dbReference type="NCBI Taxonomy" id="2316080"/>
    <lineage>
        <taxon>Bacteria</taxon>
        <taxon>Pseudomonadati</taxon>
        <taxon>Campylobacterota</taxon>
        <taxon>Epsilonproteobacteria</taxon>
        <taxon>Campylobacterales</taxon>
        <taxon>Helicobacteraceae</taxon>
        <taxon>Helicobacter</taxon>
    </lineage>
</organism>